<dbReference type="VEuPathDB" id="VectorBase:MDOMA2_006369"/>
<dbReference type="InterPro" id="IPR038606">
    <property type="entry name" value="To_sf"/>
</dbReference>
<accession>A0A1I8N3U2</accession>
<name>A0A1I8N3U2_MUSDO</name>
<dbReference type="AlphaFoldDB" id="A0A1I8N3U2"/>
<evidence type="ECO:0000256" key="3">
    <source>
        <dbReference type="ARBA" id="ARBA00060902"/>
    </source>
</evidence>
<evidence type="ECO:0000256" key="2">
    <source>
        <dbReference type="ARBA" id="ARBA00023108"/>
    </source>
</evidence>
<dbReference type="VEuPathDB" id="VectorBase:MDOA011247"/>
<dbReference type="Gene3D" id="3.15.10.30">
    <property type="entry name" value="Haemolymph juvenile hormone binding protein"/>
    <property type="match status" value="1"/>
</dbReference>
<protein>
    <recommendedName>
        <fullName evidence="5">Hemolymph juvenile hormone binding protein (JHBP)</fullName>
    </recommendedName>
</protein>
<proteinExistence type="inferred from homology"/>
<organism evidence="4">
    <name type="scientific">Musca domestica</name>
    <name type="common">House fly</name>
    <dbReference type="NCBI Taxonomy" id="7370"/>
    <lineage>
        <taxon>Eukaryota</taxon>
        <taxon>Metazoa</taxon>
        <taxon>Ecdysozoa</taxon>
        <taxon>Arthropoda</taxon>
        <taxon>Hexapoda</taxon>
        <taxon>Insecta</taxon>
        <taxon>Pterygota</taxon>
        <taxon>Neoptera</taxon>
        <taxon>Endopterygota</taxon>
        <taxon>Diptera</taxon>
        <taxon>Brachycera</taxon>
        <taxon>Muscomorpha</taxon>
        <taxon>Muscoidea</taxon>
        <taxon>Muscidae</taxon>
        <taxon>Musca</taxon>
    </lineage>
</organism>
<dbReference type="InterPro" id="IPR010562">
    <property type="entry name" value="Haemolymph_juvenile_hormone-bd"/>
</dbReference>
<dbReference type="SMART" id="SM00700">
    <property type="entry name" value="JHBP"/>
    <property type="match status" value="1"/>
</dbReference>
<dbReference type="GO" id="GO:0007623">
    <property type="term" value="P:circadian rhythm"/>
    <property type="evidence" value="ECO:0007669"/>
    <property type="project" value="UniProtKB-ARBA"/>
</dbReference>
<comment type="similarity">
    <text evidence="3">Belongs to the TO family.</text>
</comment>
<sequence>MKKIIFISVETSFNPTHHNNQIASITKDGSLHLAISVAHDFRQDQWAIVEFGVRNFSDPKTYRTLLKYDFNLCRLFGKGRSKFLNNLALGVFDHGNMPMKCPVLKGNYSWNLDPNIFMIPVFATKNFYRLIFHYIKSCKIAAKDFVNCSTESIQKLFDKLNDGIPGLDSIKSFDPFLLNRIKITQGNSNAINLKVELANVQIIGFGHTYVLESIVYPKDYSWKTTFVLPVMKLKGDYSLFGRILLIPLNGLGEVFLDADNMTVVMRTKTKLYSKGGFTFYNVTNTDVDFKLEGLKSYFSNLFNGQKQLEDSTNKFFNDNWRMLTDALYTVITQTIEDILLDVLRKIFHFIPANFFVEDIPTPEQLYGSKQKATKKI</sequence>
<dbReference type="PANTHER" id="PTHR11008:SF25">
    <property type="entry name" value="IP09473P-RELATED"/>
    <property type="match status" value="1"/>
</dbReference>
<dbReference type="Pfam" id="PF06585">
    <property type="entry name" value="JHBP"/>
    <property type="match status" value="1"/>
</dbReference>
<evidence type="ECO:0000256" key="1">
    <source>
        <dbReference type="ARBA" id="ARBA00022729"/>
    </source>
</evidence>
<evidence type="ECO:0000313" key="4">
    <source>
        <dbReference type="EnsemblMetazoa" id="MDOA011247-PB"/>
    </source>
</evidence>
<dbReference type="EnsemblMetazoa" id="MDOA011247-RB">
    <property type="protein sequence ID" value="MDOA011247-PB"/>
    <property type="gene ID" value="MDOA011247"/>
</dbReference>
<dbReference type="GO" id="GO:0005615">
    <property type="term" value="C:extracellular space"/>
    <property type="evidence" value="ECO:0007669"/>
    <property type="project" value="TreeGrafter"/>
</dbReference>
<dbReference type="VEuPathDB" id="VectorBase:MDOMA2_018485"/>
<dbReference type="eggNOG" id="ENOG502RXKT">
    <property type="taxonomic scope" value="Eukaryota"/>
</dbReference>
<dbReference type="FunFam" id="3.15.10.30:FF:000001">
    <property type="entry name" value="Takeout-like protein 1"/>
    <property type="match status" value="1"/>
</dbReference>
<reference evidence="4" key="1">
    <citation type="submission" date="2020-05" db="UniProtKB">
        <authorList>
            <consortium name="EnsemblMetazoa"/>
        </authorList>
    </citation>
    <scope>IDENTIFICATION</scope>
    <source>
        <strain evidence="4">Aabys</strain>
    </source>
</reference>
<evidence type="ECO:0008006" key="5">
    <source>
        <dbReference type="Google" id="ProtNLM"/>
    </source>
</evidence>
<keyword evidence="1" id="KW-0732">Signal</keyword>
<keyword evidence="2" id="KW-0090">Biological rhythms</keyword>
<dbReference type="PANTHER" id="PTHR11008">
    <property type="entry name" value="PROTEIN TAKEOUT-LIKE PROTEIN"/>
    <property type="match status" value="1"/>
</dbReference>